<dbReference type="InterPro" id="IPR015958">
    <property type="entry name" value="Trk1_fungi"/>
</dbReference>
<evidence type="ECO:0000256" key="9">
    <source>
        <dbReference type="ARBA" id="ARBA00023136"/>
    </source>
</evidence>
<reference evidence="11" key="1">
    <citation type="journal article" date="2020" name="Stud. Mycol.">
        <title>101 Dothideomycetes genomes: a test case for predicting lifestyles and emergence of pathogens.</title>
        <authorList>
            <person name="Haridas S."/>
            <person name="Albert R."/>
            <person name="Binder M."/>
            <person name="Bloem J."/>
            <person name="Labutti K."/>
            <person name="Salamov A."/>
            <person name="Andreopoulos B."/>
            <person name="Baker S."/>
            <person name="Barry K."/>
            <person name="Bills G."/>
            <person name="Bluhm B."/>
            <person name="Cannon C."/>
            <person name="Castanera R."/>
            <person name="Culley D."/>
            <person name="Daum C."/>
            <person name="Ezra D."/>
            <person name="Gonzalez J."/>
            <person name="Henrissat B."/>
            <person name="Kuo A."/>
            <person name="Liang C."/>
            <person name="Lipzen A."/>
            <person name="Lutzoni F."/>
            <person name="Magnuson J."/>
            <person name="Mondo S."/>
            <person name="Nolan M."/>
            <person name="Ohm R."/>
            <person name="Pangilinan J."/>
            <person name="Park H.-J."/>
            <person name="Ramirez L."/>
            <person name="Alfaro M."/>
            <person name="Sun H."/>
            <person name="Tritt A."/>
            <person name="Yoshinaga Y."/>
            <person name="Zwiers L.-H."/>
            <person name="Turgeon B."/>
            <person name="Goodwin S."/>
            <person name="Spatafora J."/>
            <person name="Crous P."/>
            <person name="Grigoriev I."/>
        </authorList>
    </citation>
    <scope>NUCLEOTIDE SEQUENCE</scope>
    <source>
        <strain evidence="11">CBS 133067</strain>
    </source>
</reference>
<accession>A0A9P4IKL3</accession>
<feature type="transmembrane region" description="Helical" evidence="10">
    <location>
        <begin position="443"/>
        <end position="463"/>
    </location>
</feature>
<dbReference type="GO" id="GO:0140107">
    <property type="term" value="F:high-affinity potassium ion transmembrane transporter activity"/>
    <property type="evidence" value="ECO:0007669"/>
    <property type="project" value="TreeGrafter"/>
</dbReference>
<evidence type="ECO:0000256" key="3">
    <source>
        <dbReference type="ARBA" id="ARBA00022448"/>
    </source>
</evidence>
<feature type="transmembrane region" description="Helical" evidence="10">
    <location>
        <begin position="230"/>
        <end position="251"/>
    </location>
</feature>
<evidence type="ECO:0000256" key="10">
    <source>
        <dbReference type="SAM" id="Phobius"/>
    </source>
</evidence>
<dbReference type="GO" id="GO:0030007">
    <property type="term" value="P:intracellular potassium ion homeostasis"/>
    <property type="evidence" value="ECO:0007669"/>
    <property type="project" value="InterPro"/>
</dbReference>
<comment type="subcellular location">
    <subcellularLocation>
        <location evidence="1">Membrane</location>
        <topology evidence="1">Multi-pass membrane protein</topology>
    </subcellularLocation>
</comment>
<feature type="transmembrane region" description="Helical" evidence="10">
    <location>
        <begin position="290"/>
        <end position="310"/>
    </location>
</feature>
<gene>
    <name evidence="11" type="ORF">NA57DRAFT_17056</name>
</gene>
<dbReference type="InterPro" id="IPR051143">
    <property type="entry name" value="TrkH_K-transport"/>
</dbReference>
<feature type="transmembrane region" description="Helical" evidence="10">
    <location>
        <begin position="355"/>
        <end position="372"/>
    </location>
</feature>
<keyword evidence="9 10" id="KW-0472">Membrane</keyword>
<evidence type="ECO:0000256" key="5">
    <source>
        <dbReference type="ARBA" id="ARBA00022692"/>
    </source>
</evidence>
<dbReference type="NCBIfam" id="TIGR00934">
    <property type="entry name" value="2a38euk"/>
    <property type="match status" value="1"/>
</dbReference>
<evidence type="ECO:0000256" key="1">
    <source>
        <dbReference type="ARBA" id="ARBA00004141"/>
    </source>
</evidence>
<dbReference type="GO" id="GO:0005886">
    <property type="term" value="C:plasma membrane"/>
    <property type="evidence" value="ECO:0007669"/>
    <property type="project" value="InterPro"/>
</dbReference>
<feature type="transmembrane region" description="Helical" evidence="10">
    <location>
        <begin position="152"/>
        <end position="176"/>
    </location>
</feature>
<evidence type="ECO:0000256" key="8">
    <source>
        <dbReference type="ARBA" id="ARBA00023065"/>
    </source>
</evidence>
<dbReference type="PANTHER" id="PTHR31064:SF37">
    <property type="entry name" value="TRANSPORTER, PUTATIVE (EUROFUNG)-RELATED"/>
    <property type="match status" value="1"/>
</dbReference>
<evidence type="ECO:0000256" key="6">
    <source>
        <dbReference type="ARBA" id="ARBA00022958"/>
    </source>
</evidence>
<sequence>MTLAGLNTVNLSQLNTWQQFMLFVLIMMGSTVFVSAFVVHVRRNAFEDRFLSEIDLERRIRRRKTLLPLSRTLTRARTFSRPVTLQRDPEANKLNGTPRLRNIPEQAEGTESQELHHHFFTSGVLARNSTFHHMSEDDRERLGGIEYKAVRLLAWLVPAYFIAWQLLGCIGLGAYITNDRSAATRENGLNPWWTGAFNAVSAFNNSGMSLLDANMVAFQDSVYMLLSMSLFILAGNTCYPVFLRLIIWAMWRLCPNDARGRVDDFKCTLRFLLDHPRRVYTNLFPSRETWWLFATVIVLNGVDCAMFSILNIGNKAITHLSPGIEFLDGLFQAFAVRSGGFYVVPIPSTRISLQVLYVVMMYISVYPVVITIRNSNVYEERSLGIYADDPAGSPDTNHKHEKSYFVQQQLRAQLAHDLWWLVLAIWLITIIEGGQFERDPADFSVFNVIFEVVSGYATVGISVGVPNNAYSFSGSWHVLSKLILCAVMIRGRHRGLPVAIDKAVMLPRD</sequence>
<evidence type="ECO:0000256" key="7">
    <source>
        <dbReference type="ARBA" id="ARBA00022989"/>
    </source>
</evidence>
<dbReference type="InterPro" id="IPR004773">
    <property type="entry name" value="K/Na_transp_Trk1/HKT1"/>
</dbReference>
<dbReference type="Pfam" id="PF02386">
    <property type="entry name" value="TrkH"/>
    <property type="match status" value="1"/>
</dbReference>
<name>A0A9P4IKL3_9PEZI</name>
<dbReference type="OrthoDB" id="9999863at2759"/>
<keyword evidence="7 10" id="KW-1133">Transmembrane helix</keyword>
<dbReference type="EMBL" id="ML978124">
    <property type="protein sequence ID" value="KAF2100202.1"/>
    <property type="molecule type" value="Genomic_DNA"/>
</dbReference>
<evidence type="ECO:0000313" key="12">
    <source>
        <dbReference type="Proteomes" id="UP000799772"/>
    </source>
</evidence>
<comment type="similarity">
    <text evidence="2">Belongs to the TrkH potassium transport family.</text>
</comment>
<dbReference type="GO" id="GO:1990573">
    <property type="term" value="P:potassium ion import across plasma membrane"/>
    <property type="evidence" value="ECO:0007669"/>
    <property type="project" value="TreeGrafter"/>
</dbReference>
<dbReference type="AlphaFoldDB" id="A0A9P4IKL3"/>
<feature type="non-terminal residue" evidence="11">
    <location>
        <position position="509"/>
    </location>
</feature>
<evidence type="ECO:0000256" key="2">
    <source>
        <dbReference type="ARBA" id="ARBA00009137"/>
    </source>
</evidence>
<protein>
    <submittedName>
        <fullName evidence="11">TrkH-domain-containing protein</fullName>
    </submittedName>
</protein>
<keyword evidence="12" id="KW-1185">Reference proteome</keyword>
<evidence type="ECO:0000313" key="11">
    <source>
        <dbReference type="EMBL" id="KAF2100202.1"/>
    </source>
</evidence>
<comment type="caution">
    <text evidence="11">The sequence shown here is derived from an EMBL/GenBank/DDBJ whole genome shotgun (WGS) entry which is preliminary data.</text>
</comment>
<dbReference type="InterPro" id="IPR003445">
    <property type="entry name" value="Cat_transpt"/>
</dbReference>
<feature type="transmembrane region" description="Helical" evidence="10">
    <location>
        <begin position="20"/>
        <end position="41"/>
    </location>
</feature>
<keyword evidence="8" id="KW-0406">Ion transport</keyword>
<proteinExistence type="inferred from homology"/>
<keyword evidence="6" id="KW-0630">Potassium</keyword>
<keyword evidence="4" id="KW-0633">Potassium transport</keyword>
<evidence type="ECO:0000256" key="4">
    <source>
        <dbReference type="ARBA" id="ARBA00022538"/>
    </source>
</evidence>
<keyword evidence="3" id="KW-0813">Transport</keyword>
<dbReference type="PIRSF" id="PIRSF002450">
    <property type="entry name" value="K+_transpter_TRK"/>
    <property type="match status" value="1"/>
</dbReference>
<feature type="transmembrane region" description="Helical" evidence="10">
    <location>
        <begin position="418"/>
        <end position="436"/>
    </location>
</feature>
<dbReference type="Proteomes" id="UP000799772">
    <property type="component" value="Unassembled WGS sequence"/>
</dbReference>
<dbReference type="PANTHER" id="PTHR31064">
    <property type="entry name" value="POTASSIUM TRANSPORT PROTEIN DDB_G0292412-RELATED"/>
    <property type="match status" value="1"/>
</dbReference>
<keyword evidence="5 10" id="KW-0812">Transmembrane</keyword>
<organism evidence="11 12">
    <name type="scientific">Rhizodiscina lignyota</name>
    <dbReference type="NCBI Taxonomy" id="1504668"/>
    <lineage>
        <taxon>Eukaryota</taxon>
        <taxon>Fungi</taxon>
        <taxon>Dikarya</taxon>
        <taxon>Ascomycota</taxon>
        <taxon>Pezizomycotina</taxon>
        <taxon>Dothideomycetes</taxon>
        <taxon>Pleosporomycetidae</taxon>
        <taxon>Aulographales</taxon>
        <taxon>Rhizodiscinaceae</taxon>
        <taxon>Rhizodiscina</taxon>
    </lineage>
</organism>